<dbReference type="EMBL" id="CM044708">
    <property type="protein sequence ID" value="KAI5650805.1"/>
    <property type="molecule type" value="Genomic_DNA"/>
</dbReference>
<comment type="caution">
    <text evidence="1">The sequence shown here is derived from an EMBL/GenBank/DDBJ whole genome shotgun (WGS) entry which is preliminary data.</text>
</comment>
<evidence type="ECO:0000313" key="1">
    <source>
        <dbReference type="EMBL" id="KAI5650805.1"/>
    </source>
</evidence>
<protein>
    <submittedName>
        <fullName evidence="1">Uncharacterized protein</fullName>
    </submittedName>
</protein>
<proteinExistence type="predicted"/>
<dbReference type="Proteomes" id="UP001060085">
    <property type="component" value="Linkage Group LG08"/>
</dbReference>
<gene>
    <name evidence="1" type="ORF">M9H77_36810</name>
</gene>
<sequence length="247" mass="28021">MSSLAHRESPCYGSPPRRQWRPDSDGTRDGDDDETTAPLLLLLTVAPAALPAFLFKLQLFFKFEENVRLFYVISRIMLAATVVMFMFLKKFLAHIGFRLLIVLIGYLKILIKILSFDRSIYSVSDSFVIGMHLFYRRNSSKIFLSLSPPTFLSWFCHWTASLQLDLEGVAPSWLVAGVLHRQALLLSMIASRNQLVGGVMVSLCRGALQSIVEADVVILLSLLLWVHVVLCLADFLKLDLELMMKRR</sequence>
<accession>A0ACB9ZTR8</accession>
<organism evidence="1 2">
    <name type="scientific">Catharanthus roseus</name>
    <name type="common">Madagascar periwinkle</name>
    <name type="synonym">Vinca rosea</name>
    <dbReference type="NCBI Taxonomy" id="4058"/>
    <lineage>
        <taxon>Eukaryota</taxon>
        <taxon>Viridiplantae</taxon>
        <taxon>Streptophyta</taxon>
        <taxon>Embryophyta</taxon>
        <taxon>Tracheophyta</taxon>
        <taxon>Spermatophyta</taxon>
        <taxon>Magnoliopsida</taxon>
        <taxon>eudicotyledons</taxon>
        <taxon>Gunneridae</taxon>
        <taxon>Pentapetalae</taxon>
        <taxon>asterids</taxon>
        <taxon>lamiids</taxon>
        <taxon>Gentianales</taxon>
        <taxon>Apocynaceae</taxon>
        <taxon>Rauvolfioideae</taxon>
        <taxon>Vinceae</taxon>
        <taxon>Catharanthinae</taxon>
        <taxon>Catharanthus</taxon>
    </lineage>
</organism>
<name>A0ACB9ZTR8_CATRO</name>
<reference evidence="2" key="1">
    <citation type="journal article" date="2023" name="Nat. Plants">
        <title>Single-cell RNA sequencing provides a high-resolution roadmap for understanding the multicellular compartmentation of specialized metabolism.</title>
        <authorList>
            <person name="Sun S."/>
            <person name="Shen X."/>
            <person name="Li Y."/>
            <person name="Li Y."/>
            <person name="Wang S."/>
            <person name="Li R."/>
            <person name="Zhang H."/>
            <person name="Shen G."/>
            <person name="Guo B."/>
            <person name="Wei J."/>
            <person name="Xu J."/>
            <person name="St-Pierre B."/>
            <person name="Chen S."/>
            <person name="Sun C."/>
        </authorList>
    </citation>
    <scope>NUCLEOTIDE SEQUENCE [LARGE SCALE GENOMIC DNA]</scope>
</reference>
<evidence type="ECO:0000313" key="2">
    <source>
        <dbReference type="Proteomes" id="UP001060085"/>
    </source>
</evidence>
<keyword evidence="2" id="KW-1185">Reference proteome</keyword>